<dbReference type="InterPro" id="IPR036179">
    <property type="entry name" value="Ig-like_dom_sf"/>
</dbReference>
<dbReference type="SMART" id="SM00409">
    <property type="entry name" value="IG"/>
    <property type="match status" value="1"/>
</dbReference>
<reference evidence="5" key="2">
    <citation type="submission" date="2025-09" db="UniProtKB">
        <authorList>
            <consortium name="Ensembl"/>
        </authorList>
    </citation>
    <scope>IDENTIFICATION</scope>
</reference>
<dbReference type="GeneTree" id="ENSGT01030000234536"/>
<evidence type="ECO:0000256" key="1">
    <source>
        <dbReference type="ARBA" id="ARBA00022859"/>
    </source>
</evidence>
<dbReference type="OMA" id="ETHEEQF"/>
<protein>
    <recommendedName>
        <fullName evidence="4">Ig-like domain-containing protein</fullName>
    </recommendedName>
</protein>
<dbReference type="AlphaFoldDB" id="A0A8D0BT82"/>
<dbReference type="Gene3D" id="2.60.40.10">
    <property type="entry name" value="Immunoglobulins"/>
    <property type="match status" value="1"/>
</dbReference>
<dbReference type="InterPro" id="IPR003599">
    <property type="entry name" value="Ig_sub"/>
</dbReference>
<dbReference type="SUPFAM" id="SSF48726">
    <property type="entry name" value="Immunoglobulin"/>
    <property type="match status" value="1"/>
</dbReference>
<keyword evidence="6" id="KW-1185">Reference proteome</keyword>
<evidence type="ECO:0000256" key="3">
    <source>
        <dbReference type="ARBA" id="ARBA00043265"/>
    </source>
</evidence>
<keyword evidence="1" id="KW-0391">Immunity</keyword>
<keyword evidence="2" id="KW-1064">Adaptive immunity</keyword>
<reference evidence="5" key="1">
    <citation type="submission" date="2025-08" db="UniProtKB">
        <authorList>
            <consortium name="Ensembl"/>
        </authorList>
    </citation>
    <scope>IDENTIFICATION</scope>
</reference>
<dbReference type="GO" id="GO:0002250">
    <property type="term" value="P:adaptive immune response"/>
    <property type="evidence" value="ECO:0007669"/>
    <property type="project" value="UniProtKB-KW"/>
</dbReference>
<dbReference type="InterPro" id="IPR013783">
    <property type="entry name" value="Ig-like_fold"/>
</dbReference>
<evidence type="ECO:0000313" key="6">
    <source>
        <dbReference type="Proteomes" id="UP000694421"/>
    </source>
</evidence>
<dbReference type="InterPro" id="IPR007110">
    <property type="entry name" value="Ig-like_dom"/>
</dbReference>
<organism evidence="5 6">
    <name type="scientific">Salvator merianae</name>
    <name type="common">Argentine black and white tegu</name>
    <name type="synonym">Tupinambis merianae</name>
    <dbReference type="NCBI Taxonomy" id="96440"/>
    <lineage>
        <taxon>Eukaryota</taxon>
        <taxon>Metazoa</taxon>
        <taxon>Chordata</taxon>
        <taxon>Craniata</taxon>
        <taxon>Vertebrata</taxon>
        <taxon>Euteleostomi</taxon>
        <taxon>Lepidosauria</taxon>
        <taxon>Squamata</taxon>
        <taxon>Bifurcata</taxon>
        <taxon>Unidentata</taxon>
        <taxon>Episquamata</taxon>
        <taxon>Laterata</taxon>
        <taxon>Teiioidea</taxon>
        <taxon>Teiidae</taxon>
        <taxon>Salvator</taxon>
    </lineage>
</organism>
<dbReference type="Ensembl" id="ENSSMRT00000012534.1">
    <property type="protein sequence ID" value="ENSSMRP00000010760.1"/>
    <property type="gene ID" value="ENSSMRG00000008509.1"/>
</dbReference>
<evidence type="ECO:0000259" key="4">
    <source>
        <dbReference type="PROSITE" id="PS50835"/>
    </source>
</evidence>
<dbReference type="GO" id="GO:0005576">
    <property type="term" value="C:extracellular region"/>
    <property type="evidence" value="ECO:0007669"/>
    <property type="project" value="UniProtKB-ARBA"/>
</dbReference>
<name>A0A8D0BT82_SALMN</name>
<dbReference type="GO" id="GO:0019814">
    <property type="term" value="C:immunoglobulin complex"/>
    <property type="evidence" value="ECO:0007669"/>
    <property type="project" value="UniProtKB-KW"/>
</dbReference>
<evidence type="ECO:0000313" key="5">
    <source>
        <dbReference type="Ensembl" id="ENSSMRP00000010760.1"/>
    </source>
</evidence>
<evidence type="ECO:0000256" key="2">
    <source>
        <dbReference type="ARBA" id="ARBA00023130"/>
    </source>
</evidence>
<accession>A0A8D0BT82</accession>
<dbReference type="Pfam" id="PF07686">
    <property type="entry name" value="V-set"/>
    <property type="match status" value="1"/>
</dbReference>
<sequence>MPSTKQGFELFFPNNFLKFSSFLHLSFSGCHSEVQLVETGGGVVASGGSLRLTCKASGFTFSNYSVHWIRQAAGKGLEWVAKVSSKYYSPSLPSRTSISSDSSKNEFSLQLNSVSAADSAVYFCARDYTVKHVYGTSVQKEEIALQRTVISTERTKKIPVILF</sequence>
<dbReference type="Proteomes" id="UP000694421">
    <property type="component" value="Unplaced"/>
</dbReference>
<proteinExistence type="predicted"/>
<feature type="domain" description="Ig-like" evidence="4">
    <location>
        <begin position="32"/>
        <end position="144"/>
    </location>
</feature>
<dbReference type="PROSITE" id="PS51257">
    <property type="entry name" value="PROKAR_LIPOPROTEIN"/>
    <property type="match status" value="1"/>
</dbReference>
<dbReference type="PROSITE" id="PS50835">
    <property type="entry name" value="IG_LIKE"/>
    <property type="match status" value="1"/>
</dbReference>
<dbReference type="PANTHER" id="PTHR23266">
    <property type="entry name" value="IMMUNOGLOBULIN HEAVY CHAIN"/>
    <property type="match status" value="1"/>
</dbReference>
<dbReference type="SMART" id="SM00406">
    <property type="entry name" value="IGv"/>
    <property type="match status" value="1"/>
</dbReference>
<keyword evidence="3" id="KW-1280">Immunoglobulin</keyword>
<dbReference type="InterPro" id="IPR050199">
    <property type="entry name" value="IgHV"/>
</dbReference>
<dbReference type="InterPro" id="IPR013106">
    <property type="entry name" value="Ig_V-set"/>
</dbReference>